<feature type="compositionally biased region" description="Basic and acidic residues" evidence="1">
    <location>
        <begin position="172"/>
        <end position="186"/>
    </location>
</feature>
<dbReference type="InterPro" id="IPR041289">
    <property type="entry name" value="Bact_RF_family3"/>
</dbReference>
<feature type="region of interest" description="Disordered" evidence="1">
    <location>
        <begin position="309"/>
        <end position="387"/>
    </location>
</feature>
<name>A0A4Q7Z835_9ACTN</name>
<evidence type="ECO:0000313" key="3">
    <source>
        <dbReference type="Proteomes" id="UP000292564"/>
    </source>
</evidence>
<sequence>MPATTTAPPAAAQITALQQTREYPAISVLLTTTPAAQLTRGDALRLDALAADAVDRVRAELQPDAAAPAVRRLQTLLEQAHHGPATHALALYASASTESLIRLPVAVRDRAVVDPTFATRDLVRALHRTPRHLVLALNSGQARLFDAAGDTLLPALTSAFPMHADPPGDTNSRGRADRPGRRGDTDDLDFYRRVDAALGTYLRLHPAPLVLVGGERATAAFRRVSTNCARLAGTVPGNLTHANTTELTTRVHTVLDDYLHRRQDEALTLIDQRTSAGRVASGMPAAWHTARTQHPEMLAVDESLYYPARCPTTATPSPPPQPTRSSTPTSSTTPSTNSSNSSSSAAAGSPSPHPAPSTTTTASPSPPDAEPATANTAPVTTHGERASRSQLMASLTQRIRALLASPQGKRVIAQGQQQLAKPENQQKIKHLLSKLQTRR</sequence>
<feature type="compositionally biased region" description="Low complexity" evidence="1">
    <location>
        <begin position="323"/>
        <end position="363"/>
    </location>
</feature>
<proteinExistence type="predicted"/>
<feature type="region of interest" description="Disordered" evidence="1">
    <location>
        <begin position="161"/>
        <end position="186"/>
    </location>
</feature>
<dbReference type="EMBL" id="SHKY01000002">
    <property type="protein sequence ID" value="RZU46608.1"/>
    <property type="molecule type" value="Genomic_DNA"/>
</dbReference>
<dbReference type="AlphaFoldDB" id="A0A4Q7Z835"/>
<comment type="caution">
    <text evidence="2">The sequence shown here is derived from an EMBL/GenBank/DDBJ whole genome shotgun (WGS) entry which is preliminary data.</text>
</comment>
<dbReference type="OrthoDB" id="242138at2"/>
<reference evidence="2 3" key="1">
    <citation type="submission" date="2019-02" db="EMBL/GenBank/DDBJ databases">
        <title>Sequencing the genomes of 1000 actinobacteria strains.</title>
        <authorList>
            <person name="Klenk H.-P."/>
        </authorList>
    </citation>
    <scope>NUCLEOTIDE SEQUENCE [LARGE SCALE GENOMIC DNA]</scope>
    <source>
        <strain evidence="2 3">DSM 45162</strain>
    </source>
</reference>
<feature type="region of interest" description="Disordered" evidence="1">
    <location>
        <begin position="413"/>
        <end position="439"/>
    </location>
</feature>
<gene>
    <name evidence="2" type="ORF">EV385_6683</name>
</gene>
<accession>A0A4Q7Z835</accession>
<dbReference type="Pfam" id="PF18845">
    <property type="entry name" value="baeRF_family3"/>
    <property type="match status" value="1"/>
</dbReference>
<evidence type="ECO:0000256" key="1">
    <source>
        <dbReference type="SAM" id="MobiDB-lite"/>
    </source>
</evidence>
<evidence type="ECO:0000313" key="2">
    <source>
        <dbReference type="EMBL" id="RZU46608.1"/>
    </source>
</evidence>
<feature type="compositionally biased region" description="Polar residues" evidence="1">
    <location>
        <begin position="414"/>
        <end position="425"/>
    </location>
</feature>
<dbReference type="Proteomes" id="UP000292564">
    <property type="component" value="Unassembled WGS sequence"/>
</dbReference>
<keyword evidence="3" id="KW-1185">Reference proteome</keyword>
<feature type="compositionally biased region" description="Basic residues" evidence="1">
    <location>
        <begin position="427"/>
        <end position="439"/>
    </location>
</feature>
<organism evidence="2 3">
    <name type="scientific">Krasilnikovia cinnamomea</name>
    <dbReference type="NCBI Taxonomy" id="349313"/>
    <lineage>
        <taxon>Bacteria</taxon>
        <taxon>Bacillati</taxon>
        <taxon>Actinomycetota</taxon>
        <taxon>Actinomycetes</taxon>
        <taxon>Micromonosporales</taxon>
        <taxon>Micromonosporaceae</taxon>
        <taxon>Krasilnikovia</taxon>
    </lineage>
</organism>
<protein>
    <submittedName>
        <fullName evidence="2">Uncharacterized protein</fullName>
    </submittedName>
</protein>